<dbReference type="InterPro" id="IPR015797">
    <property type="entry name" value="NUDIX_hydrolase-like_dom_sf"/>
</dbReference>
<reference evidence="2 3" key="1">
    <citation type="submission" date="2020-03" db="EMBL/GenBank/DDBJ databases">
        <title>Whole genome shotgun sequence of Phytohabitans flavus NBRC 107702.</title>
        <authorList>
            <person name="Komaki H."/>
            <person name="Tamura T."/>
        </authorList>
    </citation>
    <scope>NUCLEOTIDE SEQUENCE [LARGE SCALE GENOMIC DNA]</scope>
    <source>
        <strain evidence="2 3">NBRC 107702</strain>
    </source>
</reference>
<name>A0A6F8XQM8_9ACTN</name>
<proteinExistence type="predicted"/>
<dbReference type="AlphaFoldDB" id="A0A6F8XQM8"/>
<sequence length="247" mass="26934">MAAVSGPQPQFFGMAVTVDVVVLTIRDDELQVLLVERGVEPFRGALALPGGFIGPDEDAEPAARRELAEETALDRGGLYLEQLRTFAAPARDPRGRVVTVAYLAIAPDLPVPVGGSDARAARWQPVWSVLSGHVKLAFDHLGIVEYGVDRARSKLEYTTLATAFCPEVFTMTELRRVYEVVWGVSIDARNFHRKVTNAADFLEPTGERRVLETGRPAALYRRGPARTLFPPMLRGAFPPVPLADSGA</sequence>
<dbReference type="InterPro" id="IPR054105">
    <property type="entry name" value="WHD_NrtR"/>
</dbReference>
<dbReference type="InterPro" id="IPR000086">
    <property type="entry name" value="NUDIX_hydrolase_dom"/>
</dbReference>
<dbReference type="GO" id="GO:0016787">
    <property type="term" value="F:hydrolase activity"/>
    <property type="evidence" value="ECO:0007669"/>
    <property type="project" value="UniProtKB-KW"/>
</dbReference>
<dbReference type="Proteomes" id="UP000502508">
    <property type="component" value="Chromosome"/>
</dbReference>
<dbReference type="Pfam" id="PF00293">
    <property type="entry name" value="NUDIX"/>
    <property type="match status" value="1"/>
</dbReference>
<dbReference type="KEGG" id="pfla:Pflav_025260"/>
<protein>
    <submittedName>
        <fullName evidence="2">NUDIX hydrolase</fullName>
    </submittedName>
</protein>
<dbReference type="Gene3D" id="1.10.10.10">
    <property type="entry name" value="Winged helix-like DNA-binding domain superfamily/Winged helix DNA-binding domain"/>
    <property type="match status" value="1"/>
</dbReference>
<keyword evidence="2" id="KW-0378">Hydrolase</keyword>
<dbReference type="Gene3D" id="3.90.79.10">
    <property type="entry name" value="Nucleoside Triphosphate Pyrophosphohydrolase"/>
    <property type="match status" value="1"/>
</dbReference>
<evidence type="ECO:0000313" key="3">
    <source>
        <dbReference type="Proteomes" id="UP000502508"/>
    </source>
</evidence>
<feature type="domain" description="Nudix hydrolase" evidence="1">
    <location>
        <begin position="15"/>
        <end position="149"/>
    </location>
</feature>
<dbReference type="PROSITE" id="PS51462">
    <property type="entry name" value="NUDIX"/>
    <property type="match status" value="1"/>
</dbReference>
<dbReference type="InterPro" id="IPR036390">
    <property type="entry name" value="WH_DNA-bd_sf"/>
</dbReference>
<dbReference type="SUPFAM" id="SSF55811">
    <property type="entry name" value="Nudix"/>
    <property type="match status" value="1"/>
</dbReference>
<accession>A0A6F8XQM8</accession>
<gene>
    <name evidence="2" type="ORF">Pflav_025260</name>
</gene>
<dbReference type="PANTHER" id="PTHR43736:SF4">
    <property type="entry name" value="SLR1690 PROTEIN"/>
    <property type="match status" value="1"/>
</dbReference>
<reference evidence="2 3" key="2">
    <citation type="submission" date="2020-03" db="EMBL/GenBank/DDBJ databases">
        <authorList>
            <person name="Ichikawa N."/>
            <person name="Kimura A."/>
            <person name="Kitahashi Y."/>
            <person name="Uohara A."/>
        </authorList>
    </citation>
    <scope>NUCLEOTIDE SEQUENCE [LARGE SCALE GENOMIC DNA]</scope>
    <source>
        <strain evidence="2 3">NBRC 107702</strain>
    </source>
</reference>
<dbReference type="EMBL" id="AP022870">
    <property type="protein sequence ID" value="BCB76116.1"/>
    <property type="molecule type" value="Genomic_DNA"/>
</dbReference>
<dbReference type="CDD" id="cd18873">
    <property type="entry name" value="NUDIX_NadM_like"/>
    <property type="match status" value="1"/>
</dbReference>
<keyword evidence="3" id="KW-1185">Reference proteome</keyword>
<dbReference type="Pfam" id="PF21906">
    <property type="entry name" value="WHD_NrtR"/>
    <property type="match status" value="1"/>
</dbReference>
<evidence type="ECO:0000259" key="1">
    <source>
        <dbReference type="PROSITE" id="PS51462"/>
    </source>
</evidence>
<dbReference type="SUPFAM" id="SSF46785">
    <property type="entry name" value="Winged helix' DNA-binding domain"/>
    <property type="match status" value="1"/>
</dbReference>
<dbReference type="InterPro" id="IPR036388">
    <property type="entry name" value="WH-like_DNA-bd_sf"/>
</dbReference>
<dbReference type="PANTHER" id="PTHR43736">
    <property type="entry name" value="ADP-RIBOSE PYROPHOSPHATASE"/>
    <property type="match status" value="1"/>
</dbReference>
<organism evidence="2 3">
    <name type="scientific">Phytohabitans flavus</name>
    <dbReference type="NCBI Taxonomy" id="1076124"/>
    <lineage>
        <taxon>Bacteria</taxon>
        <taxon>Bacillati</taxon>
        <taxon>Actinomycetota</taxon>
        <taxon>Actinomycetes</taxon>
        <taxon>Micromonosporales</taxon>
        <taxon>Micromonosporaceae</taxon>
    </lineage>
</organism>
<evidence type="ECO:0000313" key="2">
    <source>
        <dbReference type="EMBL" id="BCB76116.1"/>
    </source>
</evidence>